<comment type="caution">
    <text evidence="1">The sequence shown here is derived from an EMBL/GenBank/DDBJ whole genome shotgun (WGS) entry which is preliminary data.</text>
</comment>
<keyword evidence="2" id="KW-1185">Reference proteome</keyword>
<name>N6WZI3_9GAMM</name>
<sequence>MGVVVGGVLFTQLAYGLPPEHETRRLMLAVEKAVESQNWGEAGEYLNRLQTLQTQKPDDYAYYRGRVMYEAGHLNEAMAALETYATQAGSEGEHYTDSLELITAIEQMRKKQGAVTQAAKAKGEPVATIEPASGDSIQELQQLYLASTPLEALERHANSLLSQNAWRAGTEKIVRAEGEPDVLYRVSTAAGQLQLQETRKVADGRSQVVSNGLPVYGVNPLLDWDCLPGERTCFIYDPRDGSRWIKLGGQESTTEELARTLGDLIRRLQSPS</sequence>
<dbReference type="Proteomes" id="UP000013165">
    <property type="component" value="Unassembled WGS sequence"/>
</dbReference>
<dbReference type="EMBL" id="APLQ01000007">
    <property type="protein sequence ID" value="ENO16976.1"/>
    <property type="molecule type" value="Genomic_DNA"/>
</dbReference>
<evidence type="ECO:0000313" key="2">
    <source>
        <dbReference type="Proteomes" id="UP000013165"/>
    </source>
</evidence>
<dbReference type="eggNOG" id="ENOG5033AFY">
    <property type="taxonomic scope" value="Bacteria"/>
</dbReference>
<proteinExistence type="predicted"/>
<accession>N6WZI3</accession>
<gene>
    <name evidence="1" type="ORF">J057_01014</name>
</gene>
<protein>
    <recommendedName>
        <fullName evidence="3">Tetratricopeptide repeat protein</fullName>
    </recommendedName>
</protein>
<dbReference type="AlphaFoldDB" id="N6WZI3"/>
<evidence type="ECO:0000313" key="1">
    <source>
        <dbReference type="EMBL" id="ENO16976.1"/>
    </source>
</evidence>
<dbReference type="PATRIC" id="fig|626887.3.peg.183"/>
<reference evidence="1 2" key="1">
    <citation type="journal article" date="2013" name="Genome Announc.">
        <title>Genome Sequence of the Polycyclic Aromatic Hydrocarbon-Degrading Bacterium Strain Marinobacter nanhaiticus D15-8WT.</title>
        <authorList>
            <person name="Cui Z."/>
            <person name="Gao W."/>
            <person name="Li Q."/>
            <person name="Xu G."/>
            <person name="Zheng L."/>
        </authorList>
    </citation>
    <scope>NUCLEOTIDE SEQUENCE [LARGE SCALE GENOMIC DNA]</scope>
    <source>
        <strain evidence="1 2">D15-8W</strain>
    </source>
</reference>
<evidence type="ECO:0008006" key="3">
    <source>
        <dbReference type="Google" id="ProtNLM"/>
    </source>
</evidence>
<dbReference type="HOGENOM" id="CLU_955812_0_0_6"/>
<organism evidence="1 2">
    <name type="scientific">Marinobacter nanhaiticus D15-8W</name>
    <dbReference type="NCBI Taxonomy" id="626887"/>
    <lineage>
        <taxon>Bacteria</taxon>
        <taxon>Pseudomonadati</taxon>
        <taxon>Pseudomonadota</taxon>
        <taxon>Gammaproteobacteria</taxon>
        <taxon>Pseudomonadales</taxon>
        <taxon>Marinobacteraceae</taxon>
        <taxon>Marinobacter</taxon>
    </lineage>
</organism>